<feature type="transmembrane region" description="Helical" evidence="1">
    <location>
        <begin position="201"/>
        <end position="221"/>
    </location>
</feature>
<dbReference type="GO" id="GO:0004175">
    <property type="term" value="F:endopeptidase activity"/>
    <property type="evidence" value="ECO:0007669"/>
    <property type="project" value="UniProtKB-ARBA"/>
</dbReference>
<sequence>MKLDELKQAWQQTPEPAALSADALHDLLHTRRTQLQSRNRRLRWIIGGGSLAALVLFLLVSNFLHDPGSGRGFLKMLGVLLLIWVGFFALHYDFRTTRYGEALPQRLRLLIRRVKWYRSLELLLLLGVVPALLMLGIRYDPDNLPLLLVGVGLSVLQALVIRRRYQPYLNEWTGYLRQYEPTVEPSRAATGFIRYSGRDTALILLVFVGIYGLVNVLAMGYVKYTIGFEKFFEGRTSMPLAVHLVNHFGKALGLTAGVLGIKVLWQKHRWAAVGFRKTTTRWLLIGGGVGLSLTWVMLPLAKGIGAWLPAWRQTAQGVFLHNGYPGWENGILLFLIVGLVPLSEELFFRGFLYARFRTKFPVWGAILLSSGIFALTHLQPLQASNAALGGAVFALLYERSRSLWPSILAHTLHNGMGALLALGVDAWGWTF</sequence>
<protein>
    <submittedName>
        <fullName evidence="3">Membrane protease YdiL, CAAX protease family</fullName>
    </submittedName>
</protein>
<keyword evidence="1" id="KW-0472">Membrane</keyword>
<dbReference type="STRING" id="1075417.SAMN05421823_10438"/>
<dbReference type="Pfam" id="PF02517">
    <property type="entry name" value="Rce1-like"/>
    <property type="match status" value="1"/>
</dbReference>
<keyword evidence="1" id="KW-0812">Transmembrane</keyword>
<keyword evidence="4" id="KW-1185">Reference proteome</keyword>
<reference evidence="3 4" key="1">
    <citation type="submission" date="2016-10" db="EMBL/GenBank/DDBJ databases">
        <authorList>
            <person name="de Groot N.N."/>
        </authorList>
    </citation>
    <scope>NUCLEOTIDE SEQUENCE [LARGE SCALE GENOMIC DNA]</scope>
    <source>
        <strain evidence="3 4">DSM 25186</strain>
    </source>
</reference>
<feature type="transmembrane region" description="Helical" evidence="1">
    <location>
        <begin position="330"/>
        <end position="348"/>
    </location>
</feature>
<feature type="transmembrane region" description="Helical" evidence="1">
    <location>
        <begin position="116"/>
        <end position="137"/>
    </location>
</feature>
<organism evidence="3 4">
    <name type="scientific">Catalinimonas alkaloidigena</name>
    <dbReference type="NCBI Taxonomy" id="1075417"/>
    <lineage>
        <taxon>Bacteria</taxon>
        <taxon>Pseudomonadati</taxon>
        <taxon>Bacteroidota</taxon>
        <taxon>Cytophagia</taxon>
        <taxon>Cytophagales</taxon>
        <taxon>Catalimonadaceae</taxon>
        <taxon>Catalinimonas</taxon>
    </lineage>
</organism>
<evidence type="ECO:0000313" key="3">
    <source>
        <dbReference type="EMBL" id="SDK97504.1"/>
    </source>
</evidence>
<dbReference type="AlphaFoldDB" id="A0A1G9G9V5"/>
<dbReference type="OrthoDB" id="158986at2"/>
<dbReference type="PANTHER" id="PTHR36435">
    <property type="entry name" value="SLR1288 PROTEIN"/>
    <property type="match status" value="1"/>
</dbReference>
<feature type="transmembrane region" description="Helical" evidence="1">
    <location>
        <begin position="241"/>
        <end position="261"/>
    </location>
</feature>
<feature type="transmembrane region" description="Helical" evidence="1">
    <location>
        <begin position="360"/>
        <end position="378"/>
    </location>
</feature>
<dbReference type="GO" id="GO:0006508">
    <property type="term" value="P:proteolysis"/>
    <property type="evidence" value="ECO:0007669"/>
    <property type="project" value="UniProtKB-KW"/>
</dbReference>
<dbReference type="EMBL" id="FNFO01000004">
    <property type="protein sequence ID" value="SDK97504.1"/>
    <property type="molecule type" value="Genomic_DNA"/>
</dbReference>
<feature type="transmembrane region" description="Helical" evidence="1">
    <location>
        <begin position="42"/>
        <end position="64"/>
    </location>
</feature>
<dbReference type="Proteomes" id="UP000198510">
    <property type="component" value="Unassembled WGS sequence"/>
</dbReference>
<dbReference type="RefSeq" id="WP_089681811.1">
    <property type="nucleotide sequence ID" value="NZ_FNFO01000004.1"/>
</dbReference>
<accession>A0A1G9G9V5</accession>
<feature type="transmembrane region" description="Helical" evidence="1">
    <location>
        <begin position="76"/>
        <end position="95"/>
    </location>
</feature>
<keyword evidence="3" id="KW-0645">Protease</keyword>
<feature type="domain" description="CAAX prenyl protease 2/Lysostaphin resistance protein A-like" evidence="2">
    <location>
        <begin position="331"/>
        <end position="416"/>
    </location>
</feature>
<gene>
    <name evidence="3" type="ORF">SAMN05421823_10438</name>
</gene>
<keyword evidence="1" id="KW-1133">Transmembrane helix</keyword>
<proteinExistence type="predicted"/>
<evidence type="ECO:0000256" key="1">
    <source>
        <dbReference type="SAM" id="Phobius"/>
    </source>
</evidence>
<feature type="transmembrane region" description="Helical" evidence="1">
    <location>
        <begin position="143"/>
        <end position="161"/>
    </location>
</feature>
<dbReference type="InterPro" id="IPR052710">
    <property type="entry name" value="CAAX_protease"/>
</dbReference>
<evidence type="ECO:0000259" key="2">
    <source>
        <dbReference type="Pfam" id="PF02517"/>
    </source>
</evidence>
<evidence type="ECO:0000313" key="4">
    <source>
        <dbReference type="Proteomes" id="UP000198510"/>
    </source>
</evidence>
<dbReference type="GO" id="GO:0080120">
    <property type="term" value="P:CAAX-box protein maturation"/>
    <property type="evidence" value="ECO:0007669"/>
    <property type="project" value="UniProtKB-ARBA"/>
</dbReference>
<dbReference type="PANTHER" id="PTHR36435:SF1">
    <property type="entry name" value="CAAX AMINO TERMINAL PROTEASE FAMILY PROTEIN"/>
    <property type="match status" value="1"/>
</dbReference>
<feature type="transmembrane region" description="Helical" evidence="1">
    <location>
        <begin position="282"/>
        <end position="310"/>
    </location>
</feature>
<keyword evidence="3" id="KW-0378">Hydrolase</keyword>
<dbReference type="InterPro" id="IPR003675">
    <property type="entry name" value="Rce1/LyrA-like_dom"/>
</dbReference>
<name>A0A1G9G9V5_9BACT</name>